<dbReference type="EMBL" id="DS469593">
    <property type="protein sequence ID" value="EDO40350.1"/>
    <property type="molecule type" value="Genomic_DNA"/>
</dbReference>
<dbReference type="InterPro" id="IPR029356">
    <property type="entry name" value="FAM53"/>
</dbReference>
<dbReference type="OMA" id="HWIPRAS"/>
<dbReference type="Pfam" id="PF15242">
    <property type="entry name" value="FAM53"/>
    <property type="match status" value="2"/>
</dbReference>
<accession>A7S7K6</accession>
<evidence type="ECO:0000313" key="4">
    <source>
        <dbReference type="Proteomes" id="UP000001593"/>
    </source>
</evidence>
<dbReference type="STRING" id="45351.A7S7K6"/>
<dbReference type="PANTHER" id="PTHR28567:SF3">
    <property type="entry name" value="PROTEIN FAM53A-LIKE ISOFORM X1"/>
    <property type="match status" value="1"/>
</dbReference>
<name>A7S7K6_NEMVE</name>
<dbReference type="InParanoid" id="A7S7K6"/>
<proteinExistence type="inferred from homology"/>
<organism evidence="3 4">
    <name type="scientific">Nematostella vectensis</name>
    <name type="common">Starlet sea anemone</name>
    <dbReference type="NCBI Taxonomy" id="45351"/>
    <lineage>
        <taxon>Eukaryota</taxon>
        <taxon>Metazoa</taxon>
        <taxon>Cnidaria</taxon>
        <taxon>Anthozoa</taxon>
        <taxon>Hexacorallia</taxon>
        <taxon>Actiniaria</taxon>
        <taxon>Edwardsiidae</taxon>
        <taxon>Nematostella</taxon>
    </lineage>
</organism>
<protein>
    <submittedName>
        <fullName evidence="3">Uncharacterized protein</fullName>
    </submittedName>
</protein>
<feature type="region of interest" description="Disordered" evidence="2">
    <location>
        <begin position="136"/>
        <end position="155"/>
    </location>
</feature>
<evidence type="ECO:0000256" key="1">
    <source>
        <dbReference type="ARBA" id="ARBA00010984"/>
    </source>
</evidence>
<dbReference type="AlphaFoldDB" id="A7S7K6"/>
<dbReference type="FunCoup" id="A7S7K6">
    <property type="interactions" value="1"/>
</dbReference>
<comment type="similarity">
    <text evidence="1">Belongs to the FAM53 family.</text>
</comment>
<dbReference type="GO" id="GO:0005634">
    <property type="term" value="C:nucleus"/>
    <property type="evidence" value="ECO:0000318"/>
    <property type="project" value="GO_Central"/>
</dbReference>
<dbReference type="HOGENOM" id="CLU_734265_0_0_1"/>
<keyword evidence="4" id="KW-1185">Reference proteome</keyword>
<evidence type="ECO:0000256" key="2">
    <source>
        <dbReference type="SAM" id="MobiDB-lite"/>
    </source>
</evidence>
<evidence type="ECO:0000313" key="3">
    <source>
        <dbReference type="EMBL" id="EDO40350.1"/>
    </source>
</evidence>
<reference evidence="3 4" key="1">
    <citation type="journal article" date="2007" name="Science">
        <title>Sea anemone genome reveals ancestral eumetazoan gene repertoire and genomic organization.</title>
        <authorList>
            <person name="Putnam N.H."/>
            <person name="Srivastava M."/>
            <person name="Hellsten U."/>
            <person name="Dirks B."/>
            <person name="Chapman J."/>
            <person name="Salamov A."/>
            <person name="Terry A."/>
            <person name="Shapiro H."/>
            <person name="Lindquist E."/>
            <person name="Kapitonov V.V."/>
            <person name="Jurka J."/>
            <person name="Genikhovich G."/>
            <person name="Grigoriev I.V."/>
            <person name="Lucas S.M."/>
            <person name="Steele R.E."/>
            <person name="Finnerty J.R."/>
            <person name="Technau U."/>
            <person name="Martindale M.Q."/>
            <person name="Rokhsar D.S."/>
        </authorList>
    </citation>
    <scope>NUCLEOTIDE SEQUENCE [LARGE SCALE GENOMIC DNA]</scope>
    <source>
        <strain evidence="4">CH2 X CH6</strain>
    </source>
</reference>
<dbReference type="PANTHER" id="PTHR28567">
    <property type="entry name" value="PROTEIN FAM53A-LIKE ISOFORM X1"/>
    <property type="match status" value="1"/>
</dbReference>
<dbReference type="Proteomes" id="UP000001593">
    <property type="component" value="Unassembled WGS sequence"/>
</dbReference>
<sequence length="377" mass="42112">MVTLITNKLKNQSLEDLPSEPLKMVTISNRKQESYLTESERDISYQFSQDRRQGLGHNRTWSYPSHNLRRLSVRGTRLESFVMQASAATTSTSLPPASKKLCRSLSVPAEETVELQEQAHWIPRASNVWQPVKGMSRKRTDNIPNNAKPSRVGPQVGLLPSPAGVTLISTPPASPTPRPASAFAVLDEGSTKNYNWNMDACVLKTPKRGAKTNAKALDIVCPRLQRSRSQPSFEPARSCGIKRRIEDDFETGNKLRPALDLAKMEESSYFRCKDKRRGLRIPKYSNKRESRSAGSTYFTEQERFILKPIASSPLDAKVSSVMITPTSSPTKQLESEPAASILNVRKKSLENCNTADEGVYHLDYNSDLDIASIEEDN</sequence>
<gene>
    <name evidence="3" type="ORF">NEMVEDRAFT_v1g243392</name>
</gene>
<dbReference type="GO" id="GO:0006606">
    <property type="term" value="P:protein import into nucleus"/>
    <property type="evidence" value="ECO:0000318"/>
    <property type="project" value="GO_Central"/>
</dbReference>